<protein>
    <submittedName>
        <fullName evidence="2">Uncharacterized protein</fullName>
    </submittedName>
</protein>
<dbReference type="Proteomes" id="UP000291422">
    <property type="component" value="Unassembled WGS sequence"/>
</dbReference>
<accession>A0A4Q4MZS9</accession>
<feature type="compositionally biased region" description="Basic and acidic residues" evidence="1">
    <location>
        <begin position="74"/>
        <end position="83"/>
    </location>
</feature>
<proteinExistence type="predicted"/>
<evidence type="ECO:0000313" key="3">
    <source>
        <dbReference type="Proteomes" id="UP000291422"/>
    </source>
</evidence>
<organism evidence="2 3">
    <name type="scientific">Alternaria alternata</name>
    <name type="common">Alternaria rot fungus</name>
    <name type="synonym">Torula alternata</name>
    <dbReference type="NCBI Taxonomy" id="5599"/>
    <lineage>
        <taxon>Eukaryota</taxon>
        <taxon>Fungi</taxon>
        <taxon>Dikarya</taxon>
        <taxon>Ascomycota</taxon>
        <taxon>Pezizomycotina</taxon>
        <taxon>Dothideomycetes</taxon>
        <taxon>Pleosporomycetidae</taxon>
        <taxon>Pleosporales</taxon>
        <taxon>Pleosporineae</taxon>
        <taxon>Pleosporaceae</taxon>
        <taxon>Alternaria</taxon>
        <taxon>Alternaria sect. Alternaria</taxon>
        <taxon>Alternaria alternata complex</taxon>
    </lineage>
</organism>
<sequence>MAIAIEWHVLCDSFLSGALNLGAERQLCPNPSFRPACGSRVQGTPGPNTGWEYRDASEVIVPEPAESAALRPRDVVKRGELRQTEPPQVRETPFGPRMQTGLLGRKNRAAIAGDWPLRARARLSGNSSDRSVRNKLIGQGWHQRSHESLAPQQEVASAFDVLPTREDGL</sequence>
<evidence type="ECO:0000313" key="2">
    <source>
        <dbReference type="EMBL" id="RYN64990.1"/>
    </source>
</evidence>
<feature type="region of interest" description="Disordered" evidence="1">
    <location>
        <begin position="124"/>
        <end position="169"/>
    </location>
</feature>
<dbReference type="EMBL" id="PDXD01000068">
    <property type="protein sequence ID" value="RYN64990.1"/>
    <property type="molecule type" value="Genomic_DNA"/>
</dbReference>
<name>A0A4Q4MZS9_ALTAL</name>
<evidence type="ECO:0000256" key="1">
    <source>
        <dbReference type="SAM" id="MobiDB-lite"/>
    </source>
</evidence>
<reference evidence="3" key="1">
    <citation type="journal article" date="2019" name="bioRxiv">
        <title>Genomics, evolutionary history and diagnostics of the Alternaria alternata species group including apple and Asian pear pathotypes.</title>
        <authorList>
            <person name="Armitage A.D."/>
            <person name="Cockerton H.M."/>
            <person name="Sreenivasaprasad S."/>
            <person name="Woodhall J.W."/>
            <person name="Lane C.R."/>
            <person name="Harrison R.J."/>
            <person name="Clarkson J.P."/>
        </authorList>
    </citation>
    <scope>NUCLEOTIDE SEQUENCE [LARGE SCALE GENOMIC DNA]</scope>
    <source>
        <strain evidence="3">FERA 1177</strain>
    </source>
</reference>
<feature type="region of interest" description="Disordered" evidence="1">
    <location>
        <begin position="74"/>
        <end position="100"/>
    </location>
</feature>
<gene>
    <name evidence="2" type="ORF">AA0117_g12278</name>
</gene>
<dbReference type="AlphaFoldDB" id="A0A4Q4MZS9"/>
<comment type="caution">
    <text evidence="2">The sequence shown here is derived from an EMBL/GenBank/DDBJ whole genome shotgun (WGS) entry which is preliminary data.</text>
</comment>